<evidence type="ECO:0000313" key="3">
    <source>
        <dbReference type="Proteomes" id="UP000492821"/>
    </source>
</evidence>
<keyword evidence="3" id="KW-1185">Reference proteome</keyword>
<dbReference type="Proteomes" id="UP000492821">
    <property type="component" value="Unassembled WGS sequence"/>
</dbReference>
<protein>
    <submittedName>
        <fullName evidence="4">Uncharacterized protein</fullName>
    </submittedName>
</protein>
<dbReference type="WBParaSite" id="Pan_g20132.t1">
    <property type="protein sequence ID" value="Pan_g20132.t1"/>
    <property type="gene ID" value="Pan_g20132"/>
</dbReference>
<evidence type="ECO:0000256" key="2">
    <source>
        <dbReference type="SAM" id="Phobius"/>
    </source>
</evidence>
<reference evidence="4" key="2">
    <citation type="submission" date="2020-10" db="UniProtKB">
        <authorList>
            <consortium name="WormBaseParasite"/>
        </authorList>
    </citation>
    <scope>IDENTIFICATION</scope>
</reference>
<evidence type="ECO:0000256" key="1">
    <source>
        <dbReference type="SAM" id="MobiDB-lite"/>
    </source>
</evidence>
<feature type="region of interest" description="Disordered" evidence="1">
    <location>
        <begin position="36"/>
        <end position="62"/>
    </location>
</feature>
<feature type="transmembrane region" description="Helical" evidence="2">
    <location>
        <begin position="69"/>
        <end position="93"/>
    </location>
</feature>
<feature type="compositionally biased region" description="Low complexity" evidence="1">
    <location>
        <begin position="128"/>
        <end position="138"/>
    </location>
</feature>
<keyword evidence="2" id="KW-0472">Membrane</keyword>
<accession>A0A7E4VEI7</accession>
<dbReference type="AlphaFoldDB" id="A0A7E4VEI7"/>
<proteinExistence type="predicted"/>
<keyword evidence="2" id="KW-0812">Transmembrane</keyword>
<feature type="compositionally biased region" description="Basic and acidic residues" evidence="1">
    <location>
        <begin position="36"/>
        <end position="45"/>
    </location>
</feature>
<evidence type="ECO:0000313" key="4">
    <source>
        <dbReference type="WBParaSite" id="Pan_g20132.t1"/>
    </source>
</evidence>
<feature type="region of interest" description="Disordered" evidence="1">
    <location>
        <begin position="99"/>
        <end position="163"/>
    </location>
</feature>
<keyword evidence="2" id="KW-1133">Transmembrane helix</keyword>
<sequence>MALLDKYSCKIFSQPCAKWLQKVVVKKFAFAQLEKATERRPKNDRIPSANDTADGPKDEGPHDSVPSMINVFPCLAYCLLILSNWLCVVVLIAQCAKKPPAHNRPPGTTSQNRPVQPPSSGASGGQPGSNPSNPSNTPFLPEGDPRGDSLYNVKTEMAFPRKK</sequence>
<reference evidence="3" key="1">
    <citation type="journal article" date="2013" name="Genetics">
        <title>The draft genome and transcriptome of Panagrellus redivivus are shaped by the harsh demands of a free-living lifestyle.</title>
        <authorList>
            <person name="Srinivasan J."/>
            <person name="Dillman A.R."/>
            <person name="Macchietto M.G."/>
            <person name="Heikkinen L."/>
            <person name="Lakso M."/>
            <person name="Fracchia K.M."/>
            <person name="Antoshechkin I."/>
            <person name="Mortazavi A."/>
            <person name="Wong G."/>
            <person name="Sternberg P.W."/>
        </authorList>
    </citation>
    <scope>NUCLEOTIDE SEQUENCE [LARGE SCALE GENOMIC DNA]</scope>
    <source>
        <strain evidence="3">MT8872</strain>
    </source>
</reference>
<name>A0A7E4VEI7_PANRE</name>
<organism evidence="3 4">
    <name type="scientific">Panagrellus redivivus</name>
    <name type="common">Microworm</name>
    <dbReference type="NCBI Taxonomy" id="6233"/>
    <lineage>
        <taxon>Eukaryota</taxon>
        <taxon>Metazoa</taxon>
        <taxon>Ecdysozoa</taxon>
        <taxon>Nematoda</taxon>
        <taxon>Chromadorea</taxon>
        <taxon>Rhabditida</taxon>
        <taxon>Tylenchina</taxon>
        <taxon>Panagrolaimomorpha</taxon>
        <taxon>Panagrolaimoidea</taxon>
        <taxon>Panagrolaimidae</taxon>
        <taxon>Panagrellus</taxon>
    </lineage>
</organism>